<dbReference type="Proteomes" id="UP000887577">
    <property type="component" value="Unplaced"/>
</dbReference>
<keyword evidence="4 7" id="KW-1133">Transmembrane helix</keyword>
<dbReference type="InterPro" id="IPR013057">
    <property type="entry name" value="AA_transpt_TM"/>
</dbReference>
<keyword evidence="5 7" id="KW-0472">Membrane</keyword>
<feature type="transmembrane region" description="Helical" evidence="7">
    <location>
        <begin position="183"/>
        <end position="204"/>
    </location>
</feature>
<dbReference type="Pfam" id="PF01490">
    <property type="entry name" value="Aa_trans"/>
    <property type="match status" value="1"/>
</dbReference>
<feature type="compositionally biased region" description="Polar residues" evidence="6">
    <location>
        <begin position="9"/>
        <end position="20"/>
    </location>
</feature>
<feature type="region of interest" description="Disordered" evidence="6">
    <location>
        <begin position="1"/>
        <end position="44"/>
    </location>
</feature>
<evidence type="ECO:0000256" key="5">
    <source>
        <dbReference type="ARBA" id="ARBA00023136"/>
    </source>
</evidence>
<evidence type="ECO:0000313" key="10">
    <source>
        <dbReference type="WBParaSite" id="PSU_v2.g600.t1"/>
    </source>
</evidence>
<evidence type="ECO:0000259" key="8">
    <source>
        <dbReference type="Pfam" id="PF01490"/>
    </source>
</evidence>
<feature type="domain" description="Amino acid transporter transmembrane" evidence="8">
    <location>
        <begin position="60"/>
        <end position="210"/>
    </location>
</feature>
<sequence>MDVGKYRIRNTSTPFSSTEKSGYLPSDLEDFDSPVKKRPSESSETSEYTFENGIFEKKKGLSWPITGLFVVGDMAGGGLVALPTAMIQLGIIFGITFSLIMNLITMLTSFMLGACWNILIRRWPEYRSHCRKPYPEMAYRAMGPLCKTLVSLCIDLTQFGIAVVYLLLSAKNIHDAIKSFSDADISFCYVILIVAVCLMPILFLKSPQDFW</sequence>
<keyword evidence="3 7" id="KW-0812">Transmembrane</keyword>
<dbReference type="WBParaSite" id="PSU_v2.g600.t1">
    <property type="protein sequence ID" value="PSU_v2.g600.t1"/>
    <property type="gene ID" value="PSU_v2.g600"/>
</dbReference>
<evidence type="ECO:0000313" key="9">
    <source>
        <dbReference type="Proteomes" id="UP000887577"/>
    </source>
</evidence>
<keyword evidence="2" id="KW-0813">Transport</keyword>
<reference evidence="10" key="1">
    <citation type="submission" date="2022-11" db="UniProtKB">
        <authorList>
            <consortium name="WormBaseParasite"/>
        </authorList>
    </citation>
    <scope>IDENTIFICATION</scope>
</reference>
<name>A0A914Z1K7_9BILA</name>
<keyword evidence="9" id="KW-1185">Reference proteome</keyword>
<feature type="transmembrane region" description="Helical" evidence="7">
    <location>
        <begin position="141"/>
        <end position="168"/>
    </location>
</feature>
<dbReference type="PANTHER" id="PTHR48017">
    <property type="entry name" value="OS05G0424000 PROTEIN-RELATED"/>
    <property type="match status" value="1"/>
</dbReference>
<comment type="subcellular location">
    <subcellularLocation>
        <location evidence="1">Membrane</location>
    </subcellularLocation>
</comment>
<evidence type="ECO:0000256" key="1">
    <source>
        <dbReference type="ARBA" id="ARBA00004370"/>
    </source>
</evidence>
<dbReference type="AlphaFoldDB" id="A0A914Z1K7"/>
<feature type="transmembrane region" description="Helical" evidence="7">
    <location>
        <begin position="65"/>
        <end position="85"/>
    </location>
</feature>
<evidence type="ECO:0000256" key="4">
    <source>
        <dbReference type="ARBA" id="ARBA00022989"/>
    </source>
</evidence>
<feature type="transmembrane region" description="Helical" evidence="7">
    <location>
        <begin position="91"/>
        <end position="120"/>
    </location>
</feature>
<accession>A0A914Z1K7</accession>
<dbReference type="GO" id="GO:0016020">
    <property type="term" value="C:membrane"/>
    <property type="evidence" value="ECO:0007669"/>
    <property type="project" value="UniProtKB-SubCell"/>
</dbReference>
<evidence type="ECO:0000256" key="7">
    <source>
        <dbReference type="SAM" id="Phobius"/>
    </source>
</evidence>
<evidence type="ECO:0000256" key="3">
    <source>
        <dbReference type="ARBA" id="ARBA00022692"/>
    </source>
</evidence>
<protein>
    <submittedName>
        <fullName evidence="10">Amino acid transporter transmembrane domain-containing protein</fullName>
    </submittedName>
</protein>
<evidence type="ECO:0000256" key="2">
    <source>
        <dbReference type="ARBA" id="ARBA00022448"/>
    </source>
</evidence>
<organism evidence="9 10">
    <name type="scientific">Panagrolaimus superbus</name>
    <dbReference type="NCBI Taxonomy" id="310955"/>
    <lineage>
        <taxon>Eukaryota</taxon>
        <taxon>Metazoa</taxon>
        <taxon>Ecdysozoa</taxon>
        <taxon>Nematoda</taxon>
        <taxon>Chromadorea</taxon>
        <taxon>Rhabditida</taxon>
        <taxon>Tylenchina</taxon>
        <taxon>Panagrolaimomorpha</taxon>
        <taxon>Panagrolaimoidea</taxon>
        <taxon>Panagrolaimidae</taxon>
        <taxon>Panagrolaimus</taxon>
    </lineage>
</organism>
<evidence type="ECO:0000256" key="6">
    <source>
        <dbReference type="SAM" id="MobiDB-lite"/>
    </source>
</evidence>
<proteinExistence type="predicted"/>